<dbReference type="EMBL" id="JAHWGI010001401">
    <property type="protein sequence ID" value="KAK3929519.1"/>
    <property type="molecule type" value="Genomic_DNA"/>
</dbReference>
<dbReference type="AlphaFoldDB" id="A0AAE1HXR3"/>
<dbReference type="Proteomes" id="UP001219518">
    <property type="component" value="Unassembled WGS sequence"/>
</dbReference>
<comment type="caution">
    <text evidence="1">The sequence shown here is derived from an EMBL/GenBank/DDBJ whole genome shotgun (WGS) entry which is preliminary data.</text>
</comment>
<evidence type="ECO:0000313" key="1">
    <source>
        <dbReference type="EMBL" id="KAK3929519.1"/>
    </source>
</evidence>
<reference evidence="1" key="2">
    <citation type="journal article" date="2023" name="BMC Genomics">
        <title>Pest status, molecular evolution, and epigenetic factors derived from the genome assembly of Frankliniella fusca, a thysanopteran phytovirus vector.</title>
        <authorList>
            <person name="Catto M.A."/>
            <person name="Labadie P.E."/>
            <person name="Jacobson A.L."/>
            <person name="Kennedy G.G."/>
            <person name="Srinivasan R."/>
            <person name="Hunt B.G."/>
        </authorList>
    </citation>
    <scope>NUCLEOTIDE SEQUENCE</scope>
    <source>
        <strain evidence="1">PL_HMW_Pooled</strain>
    </source>
</reference>
<accession>A0AAE1HXR3</accession>
<organism evidence="1 2">
    <name type="scientific">Frankliniella fusca</name>
    <dbReference type="NCBI Taxonomy" id="407009"/>
    <lineage>
        <taxon>Eukaryota</taxon>
        <taxon>Metazoa</taxon>
        <taxon>Ecdysozoa</taxon>
        <taxon>Arthropoda</taxon>
        <taxon>Hexapoda</taxon>
        <taxon>Insecta</taxon>
        <taxon>Pterygota</taxon>
        <taxon>Neoptera</taxon>
        <taxon>Paraneoptera</taxon>
        <taxon>Thysanoptera</taxon>
        <taxon>Terebrantia</taxon>
        <taxon>Thripoidea</taxon>
        <taxon>Thripidae</taxon>
        <taxon>Frankliniella</taxon>
    </lineage>
</organism>
<name>A0AAE1HXR3_9NEOP</name>
<sequence length="146" mass="16195">MDFKLDQLISYLLLMSPKRIVLNAVQDDVIFGNGSLLHRRLLSALVMLAIHFNEDQSRLIKCVEDTTLPHEIFDVLPPNTPPTPLIVALGNTPYLATNFFLVMDGVCVCSNLRNGLEAAMALCAAYFVFGVLYPSDASTSLTFMER</sequence>
<evidence type="ECO:0000313" key="2">
    <source>
        <dbReference type="Proteomes" id="UP001219518"/>
    </source>
</evidence>
<proteinExistence type="predicted"/>
<keyword evidence="2" id="KW-1185">Reference proteome</keyword>
<gene>
    <name evidence="1" type="ORF">KUF71_003526</name>
</gene>
<reference evidence="1" key="1">
    <citation type="submission" date="2021-07" db="EMBL/GenBank/DDBJ databases">
        <authorList>
            <person name="Catto M.A."/>
            <person name="Jacobson A."/>
            <person name="Kennedy G."/>
            <person name="Labadie P."/>
            <person name="Hunt B.G."/>
            <person name="Srinivasan R."/>
        </authorList>
    </citation>
    <scope>NUCLEOTIDE SEQUENCE</scope>
    <source>
        <strain evidence="1">PL_HMW_Pooled</strain>
        <tissue evidence="1">Head</tissue>
    </source>
</reference>
<protein>
    <submittedName>
        <fullName evidence="1">GTP-sensing transcriptional pleiotropic repressor CodY</fullName>
    </submittedName>
</protein>